<dbReference type="EMBL" id="CM046108">
    <property type="protein sequence ID" value="KAI8425872.1"/>
    <property type="molecule type" value="Genomic_DNA"/>
</dbReference>
<dbReference type="Proteomes" id="UP001064048">
    <property type="component" value="Chromosome 8"/>
</dbReference>
<evidence type="ECO:0000313" key="2">
    <source>
        <dbReference type="Proteomes" id="UP001064048"/>
    </source>
</evidence>
<name>A0ACC0JP32_CHOFU</name>
<reference evidence="1 2" key="1">
    <citation type="journal article" date="2022" name="Genome Biol. Evol.">
        <title>The Spruce Budworm Genome: Reconstructing the Evolutionary History of Antifreeze Proteins.</title>
        <authorList>
            <person name="Beliveau C."/>
            <person name="Gagne P."/>
            <person name="Picq S."/>
            <person name="Vernygora O."/>
            <person name="Keeling C.I."/>
            <person name="Pinkney K."/>
            <person name="Doucet D."/>
            <person name="Wen F."/>
            <person name="Johnston J.S."/>
            <person name="Maaroufi H."/>
            <person name="Boyle B."/>
            <person name="Laroche J."/>
            <person name="Dewar K."/>
            <person name="Juretic N."/>
            <person name="Blackburn G."/>
            <person name="Nisole A."/>
            <person name="Brunet B."/>
            <person name="Brandao M."/>
            <person name="Lumley L."/>
            <person name="Duan J."/>
            <person name="Quan G."/>
            <person name="Lucarotti C.J."/>
            <person name="Roe A.D."/>
            <person name="Sperling F.A.H."/>
            <person name="Levesque R.C."/>
            <person name="Cusson M."/>
        </authorList>
    </citation>
    <scope>NUCLEOTIDE SEQUENCE [LARGE SCALE GENOMIC DNA]</scope>
    <source>
        <strain evidence="1">Glfc:IPQL:Cfum</strain>
    </source>
</reference>
<organism evidence="1 2">
    <name type="scientific">Choristoneura fumiferana</name>
    <name type="common">Spruce budworm moth</name>
    <name type="synonym">Archips fumiferana</name>
    <dbReference type="NCBI Taxonomy" id="7141"/>
    <lineage>
        <taxon>Eukaryota</taxon>
        <taxon>Metazoa</taxon>
        <taxon>Ecdysozoa</taxon>
        <taxon>Arthropoda</taxon>
        <taxon>Hexapoda</taxon>
        <taxon>Insecta</taxon>
        <taxon>Pterygota</taxon>
        <taxon>Neoptera</taxon>
        <taxon>Endopterygota</taxon>
        <taxon>Lepidoptera</taxon>
        <taxon>Glossata</taxon>
        <taxon>Ditrysia</taxon>
        <taxon>Tortricoidea</taxon>
        <taxon>Tortricidae</taxon>
        <taxon>Tortricinae</taxon>
        <taxon>Choristoneura</taxon>
    </lineage>
</organism>
<comment type="caution">
    <text evidence="1">The sequence shown here is derived from an EMBL/GenBank/DDBJ whole genome shotgun (WGS) entry which is preliminary data.</text>
</comment>
<proteinExistence type="predicted"/>
<gene>
    <name evidence="1" type="ORF">MSG28_004892</name>
</gene>
<sequence length="62" mass="7140">MTLLNQRGDTICPTGLFRCPEGTCIEYSRVCNYQRDCEKGEDEFQNCPYGNVFSDKIFCTND</sequence>
<keyword evidence="2" id="KW-1185">Reference proteome</keyword>
<evidence type="ECO:0000313" key="1">
    <source>
        <dbReference type="EMBL" id="KAI8425872.1"/>
    </source>
</evidence>
<protein>
    <submittedName>
        <fullName evidence="1">Uncharacterized protein</fullName>
    </submittedName>
</protein>
<accession>A0ACC0JP32</accession>